<dbReference type="InterPro" id="IPR026032">
    <property type="entry name" value="HcaT-like"/>
</dbReference>
<feature type="transmembrane region" description="Helical" evidence="8">
    <location>
        <begin position="245"/>
        <end position="265"/>
    </location>
</feature>
<evidence type="ECO:0000313" key="11">
    <source>
        <dbReference type="Proteomes" id="UP000549457"/>
    </source>
</evidence>
<feature type="transmembrane region" description="Helical" evidence="8">
    <location>
        <begin position="138"/>
        <end position="157"/>
    </location>
</feature>
<evidence type="ECO:0000313" key="10">
    <source>
        <dbReference type="EMBL" id="MBB5220949.1"/>
    </source>
</evidence>
<dbReference type="NCBIfam" id="NF037955">
    <property type="entry name" value="mfs"/>
    <property type="match status" value="1"/>
</dbReference>
<dbReference type="GO" id="GO:0005886">
    <property type="term" value="C:plasma membrane"/>
    <property type="evidence" value="ECO:0007669"/>
    <property type="project" value="UniProtKB-SubCell"/>
</dbReference>
<evidence type="ECO:0000256" key="1">
    <source>
        <dbReference type="ARBA" id="ARBA00004429"/>
    </source>
</evidence>
<dbReference type="PIRSF" id="PIRSF004925">
    <property type="entry name" value="HcaT"/>
    <property type="match status" value="1"/>
</dbReference>
<keyword evidence="2" id="KW-0813">Transport</keyword>
<dbReference type="PANTHER" id="PTHR23522:SF10">
    <property type="entry name" value="3-PHENYLPROPIONIC ACID TRANSPORTER-RELATED"/>
    <property type="match status" value="1"/>
</dbReference>
<evidence type="ECO:0000256" key="5">
    <source>
        <dbReference type="ARBA" id="ARBA00022692"/>
    </source>
</evidence>
<dbReference type="RefSeq" id="WP_184147369.1">
    <property type="nucleotide sequence ID" value="NZ_JACHFM010000001.1"/>
</dbReference>
<feature type="transmembrane region" description="Helical" evidence="8">
    <location>
        <begin position="336"/>
        <end position="356"/>
    </location>
</feature>
<evidence type="ECO:0000256" key="4">
    <source>
        <dbReference type="ARBA" id="ARBA00022519"/>
    </source>
</evidence>
<evidence type="ECO:0000256" key="6">
    <source>
        <dbReference type="ARBA" id="ARBA00022989"/>
    </source>
</evidence>
<organism evidence="10 11">
    <name type="scientific">Amaricoccus macauensis</name>
    <dbReference type="NCBI Taxonomy" id="57001"/>
    <lineage>
        <taxon>Bacteria</taxon>
        <taxon>Pseudomonadati</taxon>
        <taxon>Pseudomonadota</taxon>
        <taxon>Alphaproteobacteria</taxon>
        <taxon>Rhodobacterales</taxon>
        <taxon>Paracoccaceae</taxon>
        <taxon>Amaricoccus</taxon>
    </lineage>
</organism>
<dbReference type="Gene3D" id="1.20.1250.20">
    <property type="entry name" value="MFS general substrate transporter like domains"/>
    <property type="match status" value="2"/>
</dbReference>
<evidence type="ECO:0000256" key="8">
    <source>
        <dbReference type="SAM" id="Phobius"/>
    </source>
</evidence>
<dbReference type="EMBL" id="JACHFM010000001">
    <property type="protein sequence ID" value="MBB5220949.1"/>
    <property type="molecule type" value="Genomic_DNA"/>
</dbReference>
<dbReference type="AlphaFoldDB" id="A0A840SDM6"/>
<feature type="domain" description="Major facilitator superfamily associated" evidence="9">
    <location>
        <begin position="14"/>
        <end position="356"/>
    </location>
</feature>
<keyword evidence="6 8" id="KW-1133">Transmembrane helix</keyword>
<dbReference type="GO" id="GO:0015528">
    <property type="term" value="F:lactose:proton symporter activity"/>
    <property type="evidence" value="ECO:0007669"/>
    <property type="project" value="TreeGrafter"/>
</dbReference>
<keyword evidence="7 8" id="KW-0472">Membrane</keyword>
<dbReference type="SUPFAM" id="SSF103473">
    <property type="entry name" value="MFS general substrate transporter"/>
    <property type="match status" value="1"/>
</dbReference>
<protein>
    <submittedName>
        <fullName evidence="10">PPP family 3-phenylpropionic acid transporter</fullName>
    </submittedName>
</protein>
<feature type="transmembrane region" description="Helical" evidence="8">
    <location>
        <begin position="272"/>
        <end position="291"/>
    </location>
</feature>
<dbReference type="InterPro" id="IPR036259">
    <property type="entry name" value="MFS_trans_sf"/>
</dbReference>
<comment type="caution">
    <text evidence="10">The sequence shown here is derived from an EMBL/GenBank/DDBJ whole genome shotgun (WGS) entry which is preliminary data.</text>
</comment>
<keyword evidence="5 8" id="KW-0812">Transmembrane</keyword>
<gene>
    <name evidence="10" type="ORF">HNP73_000870</name>
</gene>
<comment type="subcellular location">
    <subcellularLocation>
        <location evidence="1">Cell inner membrane</location>
        <topology evidence="1">Multi-pass membrane protein</topology>
    </subcellularLocation>
</comment>
<evidence type="ECO:0000256" key="7">
    <source>
        <dbReference type="ARBA" id="ARBA00023136"/>
    </source>
</evidence>
<feature type="transmembrane region" description="Helical" evidence="8">
    <location>
        <begin position="45"/>
        <end position="63"/>
    </location>
</feature>
<name>A0A840SDM6_9RHOB</name>
<dbReference type="InterPro" id="IPR024989">
    <property type="entry name" value="MFS_assoc_dom"/>
</dbReference>
<keyword evidence="4" id="KW-0997">Cell inner membrane</keyword>
<reference evidence="10 11" key="1">
    <citation type="submission" date="2020-08" db="EMBL/GenBank/DDBJ databases">
        <title>Genomic Encyclopedia of Type Strains, Phase IV (KMG-IV): sequencing the most valuable type-strain genomes for metagenomic binning, comparative biology and taxonomic classification.</title>
        <authorList>
            <person name="Goeker M."/>
        </authorList>
    </citation>
    <scope>NUCLEOTIDE SEQUENCE [LARGE SCALE GENOMIC DNA]</scope>
    <source>
        <strain evidence="10 11">DSM 101730</strain>
    </source>
</reference>
<proteinExistence type="predicted"/>
<dbReference type="Pfam" id="PF12832">
    <property type="entry name" value="MFS_1_like"/>
    <property type="match status" value="1"/>
</dbReference>
<feature type="transmembrane region" description="Helical" evidence="8">
    <location>
        <begin position="163"/>
        <end position="181"/>
    </location>
</feature>
<feature type="transmembrane region" description="Helical" evidence="8">
    <location>
        <begin position="362"/>
        <end position="382"/>
    </location>
</feature>
<feature type="transmembrane region" description="Helical" evidence="8">
    <location>
        <begin position="202"/>
        <end position="225"/>
    </location>
</feature>
<dbReference type="GO" id="GO:0030395">
    <property type="term" value="F:lactose binding"/>
    <property type="evidence" value="ECO:0007669"/>
    <property type="project" value="TreeGrafter"/>
</dbReference>
<dbReference type="Proteomes" id="UP000549457">
    <property type="component" value="Unassembled WGS sequence"/>
</dbReference>
<feature type="transmembrane region" description="Helical" evidence="8">
    <location>
        <begin position="12"/>
        <end position="33"/>
    </location>
</feature>
<dbReference type="PANTHER" id="PTHR23522">
    <property type="entry name" value="BLL5896 PROTEIN"/>
    <property type="match status" value="1"/>
</dbReference>
<feature type="transmembrane region" description="Helical" evidence="8">
    <location>
        <begin position="100"/>
        <end position="126"/>
    </location>
</feature>
<evidence type="ECO:0000259" key="9">
    <source>
        <dbReference type="Pfam" id="PF12832"/>
    </source>
</evidence>
<accession>A0A840SDM6</accession>
<keyword evidence="11" id="KW-1185">Reference proteome</keyword>
<feature type="transmembrane region" description="Helical" evidence="8">
    <location>
        <begin position="297"/>
        <end position="324"/>
    </location>
</feature>
<keyword evidence="3" id="KW-1003">Cell membrane</keyword>
<evidence type="ECO:0000256" key="2">
    <source>
        <dbReference type="ARBA" id="ARBA00022448"/>
    </source>
</evidence>
<evidence type="ECO:0000256" key="3">
    <source>
        <dbReference type="ARBA" id="ARBA00022475"/>
    </source>
</evidence>
<feature type="transmembrane region" description="Helical" evidence="8">
    <location>
        <begin position="75"/>
        <end position="94"/>
    </location>
</feature>
<sequence>MRPRILSRPGLHTTGFYVALFLATGVHLPFWPLWLSDWGLSPSEIGVYTAIGIAVRVVAGVVIPAIADRLDARRWVLAACAAGGAALFLGHLGISTRPMLLAATIGTGVAFAGITPISEALGLAAARAWNFPYAQSRGIGSSGYLAANVAAGVLIGWTGTWVALWWIVVCLLATAVLAVGHPGGGQVRSTALPPRMSEMGRLMVNGTFVLFIGAVAFLQGSHAVLYSLATVHWRDLGISDGDIGLLWAVSVAAEILFMVLLGTVVIERFGAVMTMALASLAGVVRWGVMMLDPVGFWLWPIQALHCLSFGAGHLGAMAFISMAVPDRYAAAAQGASATMAAGAVMALGMVIGAWLYPSLGGHTYGIGLAFSAIGLGLCVALGRRWQGGEIAV</sequence>